<dbReference type="InterPro" id="IPR003439">
    <property type="entry name" value="ABC_transporter-like_ATP-bd"/>
</dbReference>
<dbReference type="RefSeq" id="WP_307249978.1">
    <property type="nucleotide sequence ID" value="NZ_JAUSQZ010000001.1"/>
</dbReference>
<dbReference type="InterPro" id="IPR017871">
    <property type="entry name" value="ABC_transporter-like_CS"/>
</dbReference>
<keyword evidence="1" id="KW-0813">Transport</keyword>
<dbReference type="SMART" id="SM00382">
    <property type="entry name" value="AAA"/>
    <property type="match status" value="1"/>
</dbReference>
<keyword evidence="3 5" id="KW-0067">ATP-binding</keyword>
<dbReference type="GO" id="GO:0005524">
    <property type="term" value="F:ATP binding"/>
    <property type="evidence" value="ECO:0007669"/>
    <property type="project" value="UniProtKB-KW"/>
</dbReference>
<evidence type="ECO:0000313" key="5">
    <source>
        <dbReference type="EMBL" id="MDP9830810.1"/>
    </source>
</evidence>
<dbReference type="PROSITE" id="PS50893">
    <property type="entry name" value="ABC_TRANSPORTER_2"/>
    <property type="match status" value="1"/>
</dbReference>
<dbReference type="InterPro" id="IPR003593">
    <property type="entry name" value="AAA+_ATPase"/>
</dbReference>
<sequence length="293" mass="32273">MTSVHVTDLTKDYPIRDGLRRRRHRAVDRVSFDLVPGRTVALVGESGSGKSTIAKLLTRLEKPTSGRIEVRLDDGTPAVGPLYRRHVQMVFQDPFASLNPFHSVAHHIARPLKLHGRPSGRDEVLAMLERVNLTPAEEMADRRPHELSGGQRQRVAIARALAPGAQVLVADEPVSMLDVSIRLGVLNLLGRLQRESRLAVLYITHDLATARHFSDDILVLHHGRVVERGPADAVILDPHHDYTKLLAASAPDPNRVGGVVRSQAPDRDSIDDSVCYDHRLGEWVPTGTQKAAA</sequence>
<protein>
    <submittedName>
        <fullName evidence="5">Peptide/nickel transport system ATP-binding protein</fullName>
    </submittedName>
</protein>
<dbReference type="PANTHER" id="PTHR43776">
    <property type="entry name" value="TRANSPORT ATP-BINDING PROTEIN"/>
    <property type="match status" value="1"/>
</dbReference>
<feature type="domain" description="ABC transporter" evidence="4">
    <location>
        <begin position="4"/>
        <end position="247"/>
    </location>
</feature>
<dbReference type="PROSITE" id="PS00211">
    <property type="entry name" value="ABC_TRANSPORTER_1"/>
    <property type="match status" value="1"/>
</dbReference>
<dbReference type="PANTHER" id="PTHR43776:SF8">
    <property type="entry name" value="ABC TRANSPORTER, ATP-BINDING PROTEIN"/>
    <property type="match status" value="1"/>
</dbReference>
<dbReference type="CDD" id="cd03257">
    <property type="entry name" value="ABC_NikE_OppD_transporters"/>
    <property type="match status" value="1"/>
</dbReference>
<dbReference type="SUPFAM" id="SSF52540">
    <property type="entry name" value="P-loop containing nucleoside triphosphate hydrolases"/>
    <property type="match status" value="1"/>
</dbReference>
<proteinExistence type="predicted"/>
<keyword evidence="2" id="KW-0547">Nucleotide-binding</keyword>
<dbReference type="InterPro" id="IPR027417">
    <property type="entry name" value="P-loop_NTPase"/>
</dbReference>
<dbReference type="EMBL" id="JAUSQZ010000001">
    <property type="protein sequence ID" value="MDP9830810.1"/>
    <property type="molecule type" value="Genomic_DNA"/>
</dbReference>
<evidence type="ECO:0000256" key="2">
    <source>
        <dbReference type="ARBA" id="ARBA00022741"/>
    </source>
</evidence>
<name>A0ABT9PFR4_9ACTN</name>
<comment type="caution">
    <text evidence="5">The sequence shown here is derived from an EMBL/GenBank/DDBJ whole genome shotgun (WGS) entry which is preliminary data.</text>
</comment>
<dbReference type="Pfam" id="PF00005">
    <property type="entry name" value="ABC_tran"/>
    <property type="match status" value="1"/>
</dbReference>
<dbReference type="InterPro" id="IPR050319">
    <property type="entry name" value="ABC_transp_ATP-bind"/>
</dbReference>
<evidence type="ECO:0000259" key="4">
    <source>
        <dbReference type="PROSITE" id="PS50893"/>
    </source>
</evidence>
<dbReference type="Proteomes" id="UP001235712">
    <property type="component" value="Unassembled WGS sequence"/>
</dbReference>
<evidence type="ECO:0000256" key="3">
    <source>
        <dbReference type="ARBA" id="ARBA00022840"/>
    </source>
</evidence>
<accession>A0ABT9PFR4</accession>
<organism evidence="5 6">
    <name type="scientific">Kineosporia succinea</name>
    <dbReference type="NCBI Taxonomy" id="84632"/>
    <lineage>
        <taxon>Bacteria</taxon>
        <taxon>Bacillati</taxon>
        <taxon>Actinomycetota</taxon>
        <taxon>Actinomycetes</taxon>
        <taxon>Kineosporiales</taxon>
        <taxon>Kineosporiaceae</taxon>
        <taxon>Kineosporia</taxon>
    </lineage>
</organism>
<gene>
    <name evidence="5" type="ORF">J2S57_006559</name>
</gene>
<evidence type="ECO:0000256" key="1">
    <source>
        <dbReference type="ARBA" id="ARBA00022448"/>
    </source>
</evidence>
<evidence type="ECO:0000313" key="6">
    <source>
        <dbReference type="Proteomes" id="UP001235712"/>
    </source>
</evidence>
<keyword evidence="6" id="KW-1185">Reference proteome</keyword>
<dbReference type="Gene3D" id="3.40.50.300">
    <property type="entry name" value="P-loop containing nucleotide triphosphate hydrolases"/>
    <property type="match status" value="1"/>
</dbReference>
<reference evidence="5 6" key="1">
    <citation type="submission" date="2023-07" db="EMBL/GenBank/DDBJ databases">
        <title>Sequencing the genomes of 1000 actinobacteria strains.</title>
        <authorList>
            <person name="Klenk H.-P."/>
        </authorList>
    </citation>
    <scope>NUCLEOTIDE SEQUENCE [LARGE SCALE GENOMIC DNA]</scope>
    <source>
        <strain evidence="5 6">DSM 44388</strain>
    </source>
</reference>